<keyword evidence="1" id="KW-0812">Transmembrane</keyword>
<keyword evidence="1" id="KW-1133">Transmembrane helix</keyword>
<dbReference type="PROSITE" id="PS50887">
    <property type="entry name" value="GGDEF"/>
    <property type="match status" value="1"/>
</dbReference>
<dbReference type="Pfam" id="PF00990">
    <property type="entry name" value="GGDEF"/>
    <property type="match status" value="1"/>
</dbReference>
<dbReference type="STRING" id="515622.bpr_I2913"/>
<dbReference type="HOGENOM" id="CLU_034082_0_0_9"/>
<feature type="transmembrane region" description="Helical" evidence="1">
    <location>
        <begin position="232"/>
        <end position="256"/>
    </location>
</feature>
<dbReference type="SUPFAM" id="SSF55073">
    <property type="entry name" value="Nucleotide cyclase"/>
    <property type="match status" value="1"/>
</dbReference>
<dbReference type="SMART" id="SM00267">
    <property type="entry name" value="GGDEF"/>
    <property type="match status" value="1"/>
</dbReference>
<dbReference type="PANTHER" id="PTHR45138:SF9">
    <property type="entry name" value="DIGUANYLATE CYCLASE DGCM-RELATED"/>
    <property type="match status" value="1"/>
</dbReference>
<dbReference type="RefSeq" id="WP_013282295.1">
    <property type="nucleotide sequence ID" value="NC_014387.1"/>
</dbReference>
<feature type="transmembrane region" description="Helical" evidence="1">
    <location>
        <begin position="330"/>
        <end position="349"/>
    </location>
</feature>
<dbReference type="GO" id="GO:0052621">
    <property type="term" value="F:diguanylate cyclase activity"/>
    <property type="evidence" value="ECO:0007669"/>
    <property type="project" value="TreeGrafter"/>
</dbReference>
<keyword evidence="1" id="KW-0472">Membrane</keyword>
<evidence type="ECO:0000313" key="4">
    <source>
        <dbReference type="Proteomes" id="UP000001299"/>
    </source>
</evidence>
<dbReference type="InterPro" id="IPR043128">
    <property type="entry name" value="Rev_trsase/Diguanyl_cyclase"/>
</dbReference>
<dbReference type="EMBL" id="CP001810">
    <property type="protein sequence ID" value="ADL35643.1"/>
    <property type="molecule type" value="Genomic_DNA"/>
</dbReference>
<feature type="transmembrane region" description="Helical" evidence="1">
    <location>
        <begin position="361"/>
        <end position="385"/>
    </location>
</feature>
<dbReference type="CDD" id="cd01949">
    <property type="entry name" value="GGDEF"/>
    <property type="match status" value="1"/>
</dbReference>
<protein>
    <submittedName>
        <fullName evidence="3">GGDEF domain-containing protein</fullName>
    </submittedName>
</protein>
<dbReference type="PROSITE" id="PS51257">
    <property type="entry name" value="PROKAR_LIPOPROTEIN"/>
    <property type="match status" value="1"/>
</dbReference>
<dbReference type="Proteomes" id="UP000001299">
    <property type="component" value="Chromosome 1"/>
</dbReference>
<dbReference type="PANTHER" id="PTHR45138">
    <property type="entry name" value="REGULATORY COMPONENTS OF SENSORY TRANSDUCTION SYSTEM"/>
    <property type="match status" value="1"/>
</dbReference>
<evidence type="ECO:0000313" key="3">
    <source>
        <dbReference type="EMBL" id="ADL35643.1"/>
    </source>
</evidence>
<feature type="domain" description="GGDEF" evidence="2">
    <location>
        <begin position="430"/>
        <end position="560"/>
    </location>
</feature>
<proteinExistence type="predicted"/>
<reference evidence="3 4" key="1">
    <citation type="journal article" date="2010" name="PLoS ONE">
        <title>The glycobiome of the rumen bacterium Butyrivibrio proteoclasticus B316(T) highlights adaptation to a polysaccharide-rich environment.</title>
        <authorList>
            <person name="Kelly W.J."/>
            <person name="Leahy S.C."/>
            <person name="Altermann E."/>
            <person name="Yeoman C.J."/>
            <person name="Dunne J.C."/>
            <person name="Kong Z."/>
            <person name="Pacheco D.M."/>
            <person name="Li D."/>
            <person name="Noel S.J."/>
            <person name="Moon C.D."/>
            <person name="Cookson A.L."/>
            <person name="Attwood G.T."/>
        </authorList>
    </citation>
    <scope>NUCLEOTIDE SEQUENCE [LARGE SCALE GENOMIC DNA]</scope>
    <source>
        <strain evidence="4">ATCC 51982 / DSM 14932 / B316</strain>
    </source>
</reference>
<dbReference type="InterPro" id="IPR029787">
    <property type="entry name" value="Nucleotide_cyclase"/>
</dbReference>
<dbReference type="AlphaFoldDB" id="E0RVW1"/>
<feature type="transmembrane region" description="Helical" evidence="1">
    <location>
        <begin position="7"/>
        <end position="26"/>
    </location>
</feature>
<dbReference type="KEGG" id="bpb:bpr_I2913"/>
<name>E0RVW1_BUTPB</name>
<feature type="transmembrane region" description="Helical" evidence="1">
    <location>
        <begin position="207"/>
        <end position="226"/>
    </location>
</feature>
<evidence type="ECO:0000259" key="2">
    <source>
        <dbReference type="PROSITE" id="PS50887"/>
    </source>
</evidence>
<evidence type="ECO:0000256" key="1">
    <source>
        <dbReference type="SAM" id="Phobius"/>
    </source>
</evidence>
<dbReference type="InterPro" id="IPR000160">
    <property type="entry name" value="GGDEF_dom"/>
</dbReference>
<feature type="transmembrane region" description="Helical" evidence="1">
    <location>
        <begin position="268"/>
        <end position="289"/>
    </location>
</feature>
<organism evidence="3 4">
    <name type="scientific">Butyrivibrio proteoclasticus (strain ATCC 51982 / DSM 14932 / B316)</name>
    <name type="common">Clostridium proteoclasticum</name>
    <dbReference type="NCBI Taxonomy" id="515622"/>
    <lineage>
        <taxon>Bacteria</taxon>
        <taxon>Bacillati</taxon>
        <taxon>Bacillota</taxon>
        <taxon>Clostridia</taxon>
        <taxon>Lachnospirales</taxon>
        <taxon>Lachnospiraceae</taxon>
        <taxon>Butyrivibrio</taxon>
    </lineage>
</organism>
<accession>E0RVW1</accession>
<dbReference type="InterPro" id="IPR050469">
    <property type="entry name" value="Diguanylate_Cyclase"/>
</dbReference>
<feature type="transmembrane region" description="Helical" evidence="1">
    <location>
        <begin position="301"/>
        <end position="318"/>
    </location>
</feature>
<keyword evidence="4" id="KW-1185">Reference proteome</keyword>
<dbReference type="Gene3D" id="3.30.70.270">
    <property type="match status" value="1"/>
</dbReference>
<sequence length="560" mass="64077">MRKRSYFLLVSIILFTILAGCLNYVFTYKPEYPWIPLEDGWTVQYRNEQYVNTDLEQLGKDIGPILEKGDTLTLNRVIPLSNIDAPFPAIVFKTQFSAYEIYLDNKLIHDNNTDKVSGIDFLGIGFNFVNLPLDFAGKKLSIKLYITENNTRSDILTPLLGNFDDLYRIVLHSALIPAFTSIFLIVFGIVFLIISLVFYLKSSGISTQVICSVLSTILGFWMLNFYDVADFYVSPSFATFVEFSALYLLAPLLYIFLHILHKRQKNSVVLFLCACSSAFAILFIVLHLLNIVHIHHFQVPYYFMSAIGLVMLIIYVYKDLHYKSKNLSRFILMLGLCTIVTTLLIYEITSALKLFVDYRQASVLSMLVSLGALFFVICQLLNHFIFMTRMFAQRKEYASLTQIAYIDNLTDIPNRVSCDKRLLELADTTSDYCILSLDLNGLKEVNDNSGHPAGDRLLKSFSAALKEVFEGTGEYFRVGGDEFLVLFTSIEKDVLDGMLMTLDAKLLKLDEEDPEANHSVSYGYAYSSEAPEHDTHTVYMLADQRMYEYKRKYYSHLTTR</sequence>
<dbReference type="eggNOG" id="COG2199">
    <property type="taxonomic scope" value="Bacteria"/>
</dbReference>
<feature type="transmembrane region" description="Helical" evidence="1">
    <location>
        <begin position="174"/>
        <end position="200"/>
    </location>
</feature>
<dbReference type="NCBIfam" id="TIGR00254">
    <property type="entry name" value="GGDEF"/>
    <property type="match status" value="1"/>
</dbReference>
<gene>
    <name evidence="3" type="ordered locus">bpr_I2913</name>
</gene>